<organism evidence="2 3">
    <name type="scientific">Luteolibacter rhizosphaerae</name>
    <dbReference type="NCBI Taxonomy" id="2989719"/>
    <lineage>
        <taxon>Bacteria</taxon>
        <taxon>Pseudomonadati</taxon>
        <taxon>Verrucomicrobiota</taxon>
        <taxon>Verrucomicrobiia</taxon>
        <taxon>Verrucomicrobiales</taxon>
        <taxon>Verrucomicrobiaceae</taxon>
        <taxon>Luteolibacter</taxon>
    </lineage>
</organism>
<protein>
    <submittedName>
        <fullName evidence="2">GNAT family N-acetyltransferase</fullName>
    </submittedName>
</protein>
<comment type="caution">
    <text evidence="2">The sequence shown here is derived from an EMBL/GenBank/DDBJ whole genome shotgun (WGS) entry which is preliminary data.</text>
</comment>
<dbReference type="Gene3D" id="3.40.630.30">
    <property type="match status" value="1"/>
</dbReference>
<dbReference type="InterPro" id="IPR000182">
    <property type="entry name" value="GNAT_dom"/>
</dbReference>
<dbReference type="CDD" id="cd04301">
    <property type="entry name" value="NAT_SF"/>
    <property type="match status" value="1"/>
</dbReference>
<dbReference type="PANTHER" id="PTHR43792">
    <property type="entry name" value="GNAT FAMILY, PUTATIVE (AFU_ORTHOLOGUE AFUA_3G00765)-RELATED-RELATED"/>
    <property type="match status" value="1"/>
</dbReference>
<proteinExistence type="predicted"/>
<dbReference type="InterPro" id="IPR016181">
    <property type="entry name" value="Acyl_CoA_acyltransferase"/>
</dbReference>
<dbReference type="Proteomes" id="UP001165653">
    <property type="component" value="Unassembled WGS sequence"/>
</dbReference>
<feature type="domain" description="N-acetyltransferase" evidence="1">
    <location>
        <begin position="14"/>
        <end position="178"/>
    </location>
</feature>
<dbReference type="Pfam" id="PF13302">
    <property type="entry name" value="Acetyltransf_3"/>
    <property type="match status" value="1"/>
</dbReference>
<gene>
    <name evidence="2" type="ORF">OJ996_26180</name>
</gene>
<accession>A0ABT3GB87</accession>
<dbReference type="EMBL" id="JAPDDR010000027">
    <property type="protein sequence ID" value="MCW1917103.1"/>
    <property type="molecule type" value="Genomic_DNA"/>
</dbReference>
<dbReference type="PROSITE" id="PS51186">
    <property type="entry name" value="GNAT"/>
    <property type="match status" value="1"/>
</dbReference>
<evidence type="ECO:0000259" key="1">
    <source>
        <dbReference type="PROSITE" id="PS51186"/>
    </source>
</evidence>
<keyword evidence="3" id="KW-1185">Reference proteome</keyword>
<evidence type="ECO:0000313" key="3">
    <source>
        <dbReference type="Proteomes" id="UP001165653"/>
    </source>
</evidence>
<name>A0ABT3GB87_9BACT</name>
<reference evidence="2" key="1">
    <citation type="submission" date="2022-10" db="EMBL/GenBank/DDBJ databases">
        <title>Luteolibacter sp. GHJ8, whole genome shotgun sequencing project.</title>
        <authorList>
            <person name="Zhao G."/>
            <person name="Shen L."/>
        </authorList>
    </citation>
    <scope>NUCLEOTIDE SEQUENCE</scope>
    <source>
        <strain evidence="2">GHJ8</strain>
    </source>
</reference>
<sequence>MKPIVPIVLKSERLILRPPLPEDAPHVECFVSDRRVAEMTALIPHPYPRGGALDWIHLSERQWLEGVKATFAICLRDSGELVGCASYFNDSERDNEIGYWIGVPHWGRGYATEALTRLLRYVFEDLGGRRVDTYHFAHNPASGRVMEKAGMKFVSKTPLGASRDGVAYDDVRYSISAEEWASRYSLR</sequence>
<evidence type="ECO:0000313" key="2">
    <source>
        <dbReference type="EMBL" id="MCW1917103.1"/>
    </source>
</evidence>
<dbReference type="RefSeq" id="WP_264516722.1">
    <property type="nucleotide sequence ID" value="NZ_JAPDDR010000027.1"/>
</dbReference>
<dbReference type="InterPro" id="IPR051531">
    <property type="entry name" value="N-acetyltransferase"/>
</dbReference>
<dbReference type="SUPFAM" id="SSF55729">
    <property type="entry name" value="Acyl-CoA N-acyltransferases (Nat)"/>
    <property type="match status" value="1"/>
</dbReference>